<sequence>MRISPPLRRLGFNQAIKVTRYGDDKITTAALVQVMLSGSLVLNKGKKGLYWLEHPKKGRMHAAPFAHYGRGVSRQTVDRIVEAGMAEVLSFDEDWRPVEVRALPPDNPLPGPGITVIGHRY</sequence>
<protein>
    <submittedName>
        <fullName evidence="1">Uncharacterized protein</fullName>
    </submittedName>
</protein>
<name>A0A9E7N723_9CAUD</name>
<evidence type="ECO:0000313" key="1">
    <source>
        <dbReference type="EMBL" id="UTC29777.1"/>
    </source>
</evidence>
<dbReference type="Proteomes" id="UP001057427">
    <property type="component" value="Segment"/>
</dbReference>
<organism evidence="1 2">
    <name type="scientific">Brevundimonas phage vB_BgoS-Bajun</name>
    <dbReference type="NCBI Taxonomy" id="2948594"/>
    <lineage>
        <taxon>Viruses</taxon>
        <taxon>Duplodnaviria</taxon>
        <taxon>Heunggongvirae</taxon>
        <taxon>Uroviricota</taxon>
        <taxon>Caudoviricetes</taxon>
        <taxon>Dolichocephalovirinae</taxon>
    </lineage>
</organism>
<proteinExistence type="predicted"/>
<gene>
    <name evidence="1" type="ORF">BAJUN_01470</name>
</gene>
<reference evidence="1" key="1">
    <citation type="submission" date="2022-05" db="EMBL/GenBank/DDBJ databases">
        <authorList>
            <person name="Friedrich I."/>
            <person name="Poehlein A."/>
            <person name="Schneider D."/>
            <person name="Hertel R."/>
            <person name="Daniel R."/>
        </authorList>
    </citation>
    <scope>NUCLEOTIDE SEQUENCE</scope>
</reference>
<keyword evidence="2" id="KW-1185">Reference proteome</keyword>
<accession>A0A9E7N723</accession>
<evidence type="ECO:0000313" key="2">
    <source>
        <dbReference type="Proteomes" id="UP001057427"/>
    </source>
</evidence>
<dbReference type="EMBL" id="ON529858">
    <property type="protein sequence ID" value="UTC29777.1"/>
    <property type="molecule type" value="Genomic_DNA"/>
</dbReference>